<dbReference type="Gene3D" id="3.40.50.620">
    <property type="entry name" value="HUPs"/>
    <property type="match status" value="1"/>
</dbReference>
<dbReference type="InterPro" id="IPR014729">
    <property type="entry name" value="Rossmann-like_a/b/a_fold"/>
</dbReference>
<evidence type="ECO:0000259" key="13">
    <source>
        <dbReference type="Pfam" id="PF01507"/>
    </source>
</evidence>
<evidence type="ECO:0000313" key="15">
    <source>
        <dbReference type="RefSeq" id="XP_011305908.1"/>
    </source>
</evidence>
<comment type="catalytic activity">
    <reaction evidence="12">
        <text>FMN + ATP + H(+) = FAD + diphosphate</text>
        <dbReference type="Rhea" id="RHEA:17237"/>
        <dbReference type="ChEBI" id="CHEBI:15378"/>
        <dbReference type="ChEBI" id="CHEBI:30616"/>
        <dbReference type="ChEBI" id="CHEBI:33019"/>
        <dbReference type="ChEBI" id="CHEBI:57692"/>
        <dbReference type="ChEBI" id="CHEBI:58210"/>
        <dbReference type="EC" id="2.7.7.2"/>
    </reaction>
</comment>
<dbReference type="AlphaFoldDB" id="A0A9R1TB44"/>
<comment type="pathway">
    <text evidence="1">Cofactor biosynthesis; FAD biosynthesis; FAD from FMN: step 1/1.</text>
</comment>
<evidence type="ECO:0000256" key="7">
    <source>
        <dbReference type="ARBA" id="ARBA00022741"/>
    </source>
</evidence>
<dbReference type="PANTHER" id="PTHR23293">
    <property type="entry name" value="FAD SYNTHETASE-RELATED FMN ADENYLYLTRANSFERASE"/>
    <property type="match status" value="1"/>
</dbReference>
<dbReference type="RefSeq" id="XP_011305908.1">
    <property type="nucleotide sequence ID" value="XM_011307606.1"/>
</dbReference>
<evidence type="ECO:0000256" key="6">
    <source>
        <dbReference type="ARBA" id="ARBA00022695"/>
    </source>
</evidence>
<dbReference type="CDD" id="cd23948">
    <property type="entry name" value="FAD_synthase"/>
    <property type="match status" value="1"/>
</dbReference>
<accession>A0A9R1TB44</accession>
<protein>
    <recommendedName>
        <fullName evidence="2">FAD synthase</fullName>
        <ecNumber evidence="2">2.7.7.2</ecNumber>
    </recommendedName>
    <alternativeName>
        <fullName evidence="10">FAD pyrophosphorylase</fullName>
    </alternativeName>
    <alternativeName>
        <fullName evidence="11">FMN adenylyltransferase</fullName>
    </alternativeName>
</protein>
<dbReference type="Pfam" id="PF01507">
    <property type="entry name" value="PAPS_reduct"/>
    <property type="match status" value="2"/>
</dbReference>
<evidence type="ECO:0000256" key="1">
    <source>
        <dbReference type="ARBA" id="ARBA00004726"/>
    </source>
</evidence>
<dbReference type="SUPFAM" id="SSF52402">
    <property type="entry name" value="Adenine nucleotide alpha hydrolases-like"/>
    <property type="match status" value="1"/>
</dbReference>
<keyword evidence="14" id="KW-1185">Reference proteome</keyword>
<reference evidence="15" key="1">
    <citation type="submission" date="2025-08" db="UniProtKB">
        <authorList>
            <consortium name="RefSeq"/>
        </authorList>
    </citation>
    <scope>IDENTIFICATION</scope>
    <source>
        <strain evidence="15">USDA-PBARC FA_bdor</strain>
        <tissue evidence="15">Whole organism</tissue>
    </source>
</reference>
<evidence type="ECO:0000256" key="12">
    <source>
        <dbReference type="ARBA" id="ARBA00049494"/>
    </source>
</evidence>
<dbReference type="InterPro" id="IPR002500">
    <property type="entry name" value="PAPS_reduct_dom"/>
</dbReference>
<keyword evidence="3" id="KW-0285">Flavoprotein</keyword>
<sequence>MVMNDQFTLEKAKAVIEAGRRNPRVRYSLVILEQCLDRYNCDEIFLSFNGGKDCTAVLHLLASVFLSRGIQLLTCLYVTGDPFPEVDAFVEKASEYYNLKVIRMKKPVISALGIYLNENKNLKAGILGVRRGDPGSENLQAFEPTDTDWPELMRIHPILDWSYRDVWEFILEHKVPYCSLYDRGYTSLGERTKTFPNPLLQLPDSPTCYRPAYTLLDDSTERDGRG</sequence>
<evidence type="ECO:0000256" key="4">
    <source>
        <dbReference type="ARBA" id="ARBA00022643"/>
    </source>
</evidence>
<feature type="domain" description="Phosphoadenosine phosphosulphate reductase" evidence="13">
    <location>
        <begin position="44"/>
        <end position="107"/>
    </location>
</feature>
<keyword evidence="6" id="KW-0548">Nucleotidyltransferase</keyword>
<dbReference type="EC" id="2.7.7.2" evidence="2"/>
<evidence type="ECO:0000256" key="9">
    <source>
        <dbReference type="ARBA" id="ARBA00022840"/>
    </source>
</evidence>
<evidence type="ECO:0000313" key="14">
    <source>
        <dbReference type="Proteomes" id="UP000694866"/>
    </source>
</evidence>
<dbReference type="GO" id="GO:0003919">
    <property type="term" value="F:FMN adenylyltransferase activity"/>
    <property type="evidence" value="ECO:0007669"/>
    <property type="project" value="UniProtKB-EC"/>
</dbReference>
<evidence type="ECO:0000256" key="5">
    <source>
        <dbReference type="ARBA" id="ARBA00022679"/>
    </source>
</evidence>
<organism evidence="14 15">
    <name type="scientific">Fopius arisanus</name>
    <dbReference type="NCBI Taxonomy" id="64838"/>
    <lineage>
        <taxon>Eukaryota</taxon>
        <taxon>Metazoa</taxon>
        <taxon>Ecdysozoa</taxon>
        <taxon>Arthropoda</taxon>
        <taxon>Hexapoda</taxon>
        <taxon>Insecta</taxon>
        <taxon>Pterygota</taxon>
        <taxon>Neoptera</taxon>
        <taxon>Endopterygota</taxon>
        <taxon>Hymenoptera</taxon>
        <taxon>Apocrita</taxon>
        <taxon>Ichneumonoidea</taxon>
        <taxon>Braconidae</taxon>
        <taxon>Opiinae</taxon>
        <taxon>Fopius</taxon>
    </lineage>
</organism>
<dbReference type="GeneID" id="105268237"/>
<keyword evidence="8" id="KW-0274">FAD</keyword>
<evidence type="ECO:0000256" key="11">
    <source>
        <dbReference type="ARBA" id="ARBA00031871"/>
    </source>
</evidence>
<evidence type="ECO:0000256" key="3">
    <source>
        <dbReference type="ARBA" id="ARBA00022630"/>
    </source>
</evidence>
<evidence type="ECO:0000256" key="10">
    <source>
        <dbReference type="ARBA" id="ARBA00031145"/>
    </source>
</evidence>
<name>A0A9R1TB44_9HYME</name>
<dbReference type="GO" id="GO:0006747">
    <property type="term" value="P:FAD biosynthetic process"/>
    <property type="evidence" value="ECO:0007669"/>
    <property type="project" value="TreeGrafter"/>
</dbReference>
<proteinExistence type="predicted"/>
<dbReference type="PANTHER" id="PTHR23293:SF9">
    <property type="entry name" value="FAD SYNTHASE"/>
    <property type="match status" value="1"/>
</dbReference>
<keyword evidence="9" id="KW-0067">ATP-binding</keyword>
<keyword evidence="5" id="KW-0808">Transferase</keyword>
<evidence type="ECO:0000256" key="2">
    <source>
        <dbReference type="ARBA" id="ARBA00012393"/>
    </source>
</evidence>
<dbReference type="KEGG" id="fas:105268237"/>
<dbReference type="OrthoDB" id="270728at2759"/>
<feature type="domain" description="Phosphoadenosine phosphosulphate reductase" evidence="13">
    <location>
        <begin position="116"/>
        <end position="194"/>
    </location>
</feature>
<gene>
    <name evidence="15" type="primary">LOC105268237</name>
</gene>
<dbReference type="Proteomes" id="UP000694866">
    <property type="component" value="Unplaced"/>
</dbReference>
<evidence type="ECO:0000256" key="8">
    <source>
        <dbReference type="ARBA" id="ARBA00022827"/>
    </source>
</evidence>
<keyword evidence="7" id="KW-0547">Nucleotide-binding</keyword>
<dbReference type="GO" id="GO:0005524">
    <property type="term" value="F:ATP binding"/>
    <property type="evidence" value="ECO:0007669"/>
    <property type="project" value="UniProtKB-KW"/>
</dbReference>
<keyword evidence="4" id="KW-0288">FMN</keyword>